<reference evidence="11 12" key="1">
    <citation type="submission" date="2022-09" db="EMBL/GenBank/DDBJ databases">
        <authorList>
            <person name="Palmer J.M."/>
        </authorList>
    </citation>
    <scope>NUCLEOTIDE SEQUENCE [LARGE SCALE GENOMIC DNA]</scope>
    <source>
        <strain evidence="11 12">DSM 7382</strain>
    </source>
</reference>
<dbReference type="PROSITE" id="PS50089">
    <property type="entry name" value="ZF_RING_2"/>
    <property type="match status" value="1"/>
</dbReference>
<dbReference type="SUPFAM" id="SSF52540">
    <property type="entry name" value="P-loop containing nucleoside triphosphate hydrolases"/>
    <property type="match status" value="2"/>
</dbReference>
<evidence type="ECO:0000256" key="7">
    <source>
        <dbReference type="PROSITE-ProRule" id="PRU00175"/>
    </source>
</evidence>
<proteinExistence type="predicted"/>
<dbReference type="InterPro" id="IPR000330">
    <property type="entry name" value="SNF2_N"/>
</dbReference>
<comment type="caution">
    <text evidence="11">The sequence shown here is derived from an EMBL/GenBank/DDBJ whole genome shotgun (WGS) entry which is preliminary data.</text>
</comment>
<keyword evidence="6" id="KW-0067">ATP-binding</keyword>
<dbReference type="InterPro" id="IPR038718">
    <property type="entry name" value="SNF2-like_sf"/>
</dbReference>
<evidence type="ECO:0000313" key="11">
    <source>
        <dbReference type="EMBL" id="KAK7680847.1"/>
    </source>
</evidence>
<gene>
    <name evidence="11" type="ORF">QCA50_016157</name>
</gene>
<feature type="domain" description="RING-type" evidence="10">
    <location>
        <begin position="778"/>
        <end position="818"/>
    </location>
</feature>
<dbReference type="Proteomes" id="UP001385951">
    <property type="component" value="Unassembled WGS sequence"/>
</dbReference>
<sequence>MVDSPATSNSDPQDGLVDWCTYVSDFDVVITTYNVLQQDLGVARPPPVRPRRNNVQYSNLERSRSPLIMCEWYRVIMDEVQMAGGGKTEEMVSLIPRLSSFAVSGTPARAQISDMIHVLKFLRVADVTEEWRVWAHLMKPGYVREFAQLFNTYTIRTMKSTVKDELTIPKQTRYLVPVELGKVERHVYFQHFEKALLDLGLDARGVAVTDDWEADTAVLRTWLRKLRGICTHPQVGQLSNQTDKISKPGVLKTIGEVLEGMKEQNWRNYMEDRRNRVETHTRLVQLKQHDQADLNRSRSSLDVLLVAEKEALALIADIQAALDEHAAKGEILKAQAKEDQASFGRDVTNTTDSQEVPPDTDAGDKDKGKGKGRARDPSPSGASVGSEDTDVPKNAAGEEHLHKRMALQQRLREAQIILHKVHFLKGDVYHILGATHSDSENEAYAAAEELRRLLLKSTESAAKRAMAQLVHDASKEGIEEDKLYIDVPFFGKVPPKSKSKELMEEANEMIDELLNEQSALLWEWRTRLIGLLTQSLTSDGDDADGQEYTRSLDTQGEAETYLQAYAALLADRREALTSERTLLAAHDDREKKTRKTKAAKKAAEAALEEEVLLQIGDIDPQPEHQVLQQQLNDERKTLLEDFNNGRALRSVMVDLNNVAARISDDKNADKITAKEGASRLRKLLTEQAKFMEKLSADLALLRKAFNERISYFRQLQELSDTVAEAEWEGSLAEALTKVQTERAELEIKIVKGRARQRYLDNLAKNQEEGDTSEDDDCCILCKCEFSRGYITGCAHVFCESCMKAWLERKEGKACPVCRVAIQPDELQRFVVADNKTQVPVAVPTRIFNNEPAPKSRREIQYNLIESDLFESIQMMESHGSYGSKIQTLVRHLLYVQTADPGSKTIVFSAWADSLHIIQHALKANSISCLRIDQNAGKQNAAKRFRTDPTIQVLLLHGERENAGLNVTCAARVILVESVVNHAFELQAIARIDRMGQTRPTEVYCYYAEDTVERNILDLAAKQGLSLYTKDNSSGTLNVEPLKAALRPTDKNEVDAPTKKVQKGDFVFKTDDMLAIFFPHLFEDVEFLLPPDEEVTDGVPRSSRNTRFENAVAGPSSRRL</sequence>
<evidence type="ECO:0000256" key="6">
    <source>
        <dbReference type="ARBA" id="ARBA00022840"/>
    </source>
</evidence>
<dbReference type="GO" id="GO:0000209">
    <property type="term" value="P:protein polyubiquitination"/>
    <property type="evidence" value="ECO:0007669"/>
    <property type="project" value="TreeGrafter"/>
</dbReference>
<keyword evidence="3 7" id="KW-0863">Zinc-finger</keyword>
<dbReference type="InterPro" id="IPR027417">
    <property type="entry name" value="P-loop_NTPase"/>
</dbReference>
<keyword evidence="12" id="KW-1185">Reference proteome</keyword>
<keyword evidence="5" id="KW-0862">Zinc</keyword>
<dbReference type="Pfam" id="PF00271">
    <property type="entry name" value="Helicase_C"/>
    <property type="match status" value="1"/>
</dbReference>
<dbReference type="CDD" id="cd18793">
    <property type="entry name" value="SF2_C_SNF"/>
    <property type="match status" value="1"/>
</dbReference>
<feature type="region of interest" description="Disordered" evidence="9">
    <location>
        <begin position="337"/>
        <end position="393"/>
    </location>
</feature>
<dbReference type="Gene3D" id="3.30.40.10">
    <property type="entry name" value="Zinc/RING finger domain, C3HC4 (zinc finger)"/>
    <property type="match status" value="1"/>
</dbReference>
<keyword evidence="1" id="KW-0479">Metal-binding</keyword>
<evidence type="ECO:0000256" key="9">
    <source>
        <dbReference type="SAM" id="MobiDB-lite"/>
    </source>
</evidence>
<dbReference type="GO" id="GO:0008270">
    <property type="term" value="F:zinc ion binding"/>
    <property type="evidence" value="ECO:0007669"/>
    <property type="project" value="UniProtKB-KW"/>
</dbReference>
<dbReference type="InterPro" id="IPR059033">
    <property type="entry name" value="C144_05_dom"/>
</dbReference>
<dbReference type="SUPFAM" id="SSF57850">
    <property type="entry name" value="RING/U-box"/>
    <property type="match status" value="1"/>
</dbReference>
<evidence type="ECO:0000256" key="4">
    <source>
        <dbReference type="ARBA" id="ARBA00022801"/>
    </source>
</evidence>
<dbReference type="PROSITE" id="PS00518">
    <property type="entry name" value="ZF_RING_1"/>
    <property type="match status" value="1"/>
</dbReference>
<dbReference type="GO" id="GO:0006974">
    <property type="term" value="P:DNA damage response"/>
    <property type="evidence" value="ECO:0007669"/>
    <property type="project" value="TreeGrafter"/>
</dbReference>
<dbReference type="Gene3D" id="3.40.50.300">
    <property type="entry name" value="P-loop containing nucleotide triphosphate hydrolases"/>
    <property type="match status" value="2"/>
</dbReference>
<evidence type="ECO:0000256" key="3">
    <source>
        <dbReference type="ARBA" id="ARBA00022771"/>
    </source>
</evidence>
<dbReference type="Gene3D" id="3.40.50.10810">
    <property type="entry name" value="Tandem AAA-ATPase domain"/>
    <property type="match status" value="1"/>
</dbReference>
<dbReference type="InterPro" id="IPR018957">
    <property type="entry name" value="Znf_C3HC4_RING-type"/>
</dbReference>
<dbReference type="SMART" id="SM00184">
    <property type="entry name" value="RING"/>
    <property type="match status" value="1"/>
</dbReference>
<dbReference type="Pfam" id="PF00097">
    <property type="entry name" value="zf-C3HC4"/>
    <property type="match status" value="1"/>
</dbReference>
<evidence type="ECO:0000256" key="5">
    <source>
        <dbReference type="ARBA" id="ARBA00022833"/>
    </source>
</evidence>
<dbReference type="AlphaFoldDB" id="A0AAW0FU95"/>
<organism evidence="11 12">
    <name type="scientific">Cerrena zonata</name>
    <dbReference type="NCBI Taxonomy" id="2478898"/>
    <lineage>
        <taxon>Eukaryota</taxon>
        <taxon>Fungi</taxon>
        <taxon>Dikarya</taxon>
        <taxon>Basidiomycota</taxon>
        <taxon>Agaricomycotina</taxon>
        <taxon>Agaricomycetes</taxon>
        <taxon>Polyporales</taxon>
        <taxon>Cerrenaceae</taxon>
        <taxon>Cerrena</taxon>
    </lineage>
</organism>
<dbReference type="GO" id="GO:0016787">
    <property type="term" value="F:hydrolase activity"/>
    <property type="evidence" value="ECO:0007669"/>
    <property type="project" value="UniProtKB-KW"/>
</dbReference>
<dbReference type="InterPro" id="IPR017907">
    <property type="entry name" value="Znf_RING_CS"/>
</dbReference>
<feature type="region of interest" description="Disordered" evidence="9">
    <location>
        <begin position="1093"/>
        <end position="1119"/>
    </location>
</feature>
<dbReference type="InterPro" id="IPR049730">
    <property type="entry name" value="SNF2/RAD54-like_C"/>
</dbReference>
<feature type="coiled-coil region" evidence="8">
    <location>
        <begin position="496"/>
        <end position="523"/>
    </location>
</feature>
<dbReference type="EMBL" id="JASBNA010000046">
    <property type="protein sequence ID" value="KAK7680847.1"/>
    <property type="molecule type" value="Genomic_DNA"/>
</dbReference>
<dbReference type="Pfam" id="PF26021">
    <property type="entry name" value="Ferritin_C144_05"/>
    <property type="match status" value="1"/>
</dbReference>
<evidence type="ECO:0000313" key="12">
    <source>
        <dbReference type="Proteomes" id="UP001385951"/>
    </source>
</evidence>
<feature type="compositionally biased region" description="Basic and acidic residues" evidence="9">
    <location>
        <begin position="362"/>
        <end position="376"/>
    </location>
</feature>
<dbReference type="GO" id="GO:0061630">
    <property type="term" value="F:ubiquitin protein ligase activity"/>
    <property type="evidence" value="ECO:0007669"/>
    <property type="project" value="TreeGrafter"/>
</dbReference>
<keyword evidence="8" id="KW-0175">Coiled coil</keyword>
<name>A0AAW0FU95_9APHY</name>
<dbReference type="Pfam" id="PF00176">
    <property type="entry name" value="SNF2-rel_dom"/>
    <property type="match status" value="1"/>
</dbReference>
<dbReference type="GO" id="GO:0005634">
    <property type="term" value="C:nucleus"/>
    <property type="evidence" value="ECO:0007669"/>
    <property type="project" value="TreeGrafter"/>
</dbReference>
<dbReference type="InterPro" id="IPR001841">
    <property type="entry name" value="Znf_RING"/>
</dbReference>
<dbReference type="GO" id="GO:0005524">
    <property type="term" value="F:ATP binding"/>
    <property type="evidence" value="ECO:0007669"/>
    <property type="project" value="InterPro"/>
</dbReference>
<accession>A0AAW0FU95</accession>
<evidence type="ECO:0000259" key="10">
    <source>
        <dbReference type="PROSITE" id="PS50089"/>
    </source>
</evidence>
<protein>
    <recommendedName>
        <fullName evidence="10">RING-type domain-containing protein</fullName>
    </recommendedName>
</protein>
<dbReference type="PANTHER" id="PTHR45865:SF1">
    <property type="entry name" value="E3 UBIQUITIN-PROTEIN LIGASE SHPRH"/>
    <property type="match status" value="1"/>
</dbReference>
<keyword evidence="4" id="KW-0378">Hydrolase</keyword>
<keyword evidence="2" id="KW-0547">Nucleotide-binding</keyword>
<evidence type="ECO:0000256" key="1">
    <source>
        <dbReference type="ARBA" id="ARBA00022723"/>
    </source>
</evidence>
<dbReference type="InterPro" id="IPR013083">
    <property type="entry name" value="Znf_RING/FYVE/PHD"/>
</dbReference>
<dbReference type="InterPro" id="IPR052583">
    <property type="entry name" value="ATP-helicase/E3_Ub-Ligase"/>
</dbReference>
<dbReference type="PANTHER" id="PTHR45865">
    <property type="entry name" value="E3 UBIQUITIN-PROTEIN LIGASE SHPRH FAMILY MEMBER"/>
    <property type="match status" value="1"/>
</dbReference>
<evidence type="ECO:0000256" key="2">
    <source>
        <dbReference type="ARBA" id="ARBA00022741"/>
    </source>
</evidence>
<evidence type="ECO:0000256" key="8">
    <source>
        <dbReference type="SAM" id="Coils"/>
    </source>
</evidence>
<dbReference type="InterPro" id="IPR001650">
    <property type="entry name" value="Helicase_C-like"/>
</dbReference>